<accession>A0ABN2T1R4</accession>
<evidence type="ECO:0000313" key="9">
    <source>
        <dbReference type="EMBL" id="GAA1995700.1"/>
    </source>
</evidence>
<dbReference type="NCBIfam" id="TIGR02937">
    <property type="entry name" value="sigma70-ECF"/>
    <property type="match status" value="1"/>
</dbReference>
<keyword evidence="4" id="KW-0238">DNA-binding</keyword>
<dbReference type="InterPro" id="IPR013324">
    <property type="entry name" value="RNA_pol_sigma_r3/r4-like"/>
</dbReference>
<dbReference type="InterPro" id="IPR007630">
    <property type="entry name" value="RNA_pol_sigma70_r4"/>
</dbReference>
<dbReference type="InterPro" id="IPR036388">
    <property type="entry name" value="WH-like_DNA-bd_sf"/>
</dbReference>
<dbReference type="PANTHER" id="PTHR43133">
    <property type="entry name" value="RNA POLYMERASE ECF-TYPE SIGMA FACTO"/>
    <property type="match status" value="1"/>
</dbReference>
<dbReference type="RefSeq" id="WP_344661525.1">
    <property type="nucleotide sequence ID" value="NZ_BAAAQM010000055.1"/>
</dbReference>
<proteinExistence type="inferred from homology"/>
<dbReference type="EMBL" id="BAAAQM010000055">
    <property type="protein sequence ID" value="GAA1995700.1"/>
    <property type="molecule type" value="Genomic_DNA"/>
</dbReference>
<dbReference type="Gene3D" id="1.10.10.10">
    <property type="entry name" value="Winged helix-like DNA-binding domain superfamily/Winged helix DNA-binding domain"/>
    <property type="match status" value="1"/>
</dbReference>
<reference evidence="9 10" key="1">
    <citation type="journal article" date="2019" name="Int. J. Syst. Evol. Microbiol.">
        <title>The Global Catalogue of Microorganisms (GCM) 10K type strain sequencing project: providing services to taxonomists for standard genome sequencing and annotation.</title>
        <authorList>
            <consortium name="The Broad Institute Genomics Platform"/>
            <consortium name="The Broad Institute Genome Sequencing Center for Infectious Disease"/>
            <person name="Wu L."/>
            <person name="Ma J."/>
        </authorList>
    </citation>
    <scope>NUCLEOTIDE SEQUENCE [LARGE SCALE GENOMIC DNA]</scope>
    <source>
        <strain evidence="9 10">JCM 16013</strain>
    </source>
</reference>
<evidence type="ECO:0000256" key="1">
    <source>
        <dbReference type="ARBA" id="ARBA00010641"/>
    </source>
</evidence>
<dbReference type="SUPFAM" id="SSF88659">
    <property type="entry name" value="Sigma3 and sigma4 domains of RNA polymerase sigma factors"/>
    <property type="match status" value="1"/>
</dbReference>
<evidence type="ECO:0000313" key="10">
    <source>
        <dbReference type="Proteomes" id="UP001499854"/>
    </source>
</evidence>
<evidence type="ECO:0000256" key="2">
    <source>
        <dbReference type="ARBA" id="ARBA00023015"/>
    </source>
</evidence>
<organism evidence="9 10">
    <name type="scientific">Catenulispora subtropica</name>
    <dbReference type="NCBI Taxonomy" id="450798"/>
    <lineage>
        <taxon>Bacteria</taxon>
        <taxon>Bacillati</taxon>
        <taxon>Actinomycetota</taxon>
        <taxon>Actinomycetes</taxon>
        <taxon>Catenulisporales</taxon>
        <taxon>Catenulisporaceae</taxon>
        <taxon>Catenulispora</taxon>
    </lineage>
</organism>
<evidence type="ECO:0000256" key="4">
    <source>
        <dbReference type="ARBA" id="ARBA00023125"/>
    </source>
</evidence>
<dbReference type="SUPFAM" id="SSF88946">
    <property type="entry name" value="Sigma2 domain of RNA polymerase sigma factors"/>
    <property type="match status" value="1"/>
</dbReference>
<feature type="domain" description="RNA polymerase sigma-70 region 4" evidence="8">
    <location>
        <begin position="144"/>
        <end position="189"/>
    </location>
</feature>
<evidence type="ECO:0000259" key="7">
    <source>
        <dbReference type="Pfam" id="PF04542"/>
    </source>
</evidence>
<keyword evidence="2" id="KW-0805">Transcription regulation</keyword>
<keyword evidence="5" id="KW-0804">Transcription</keyword>
<protein>
    <submittedName>
        <fullName evidence="9">Sigma-70 family RNA polymerase sigma factor</fullName>
    </submittedName>
</protein>
<comment type="caution">
    <text evidence="9">The sequence shown here is derived from an EMBL/GenBank/DDBJ whole genome shotgun (WGS) entry which is preliminary data.</text>
</comment>
<dbReference type="Pfam" id="PF04542">
    <property type="entry name" value="Sigma70_r2"/>
    <property type="match status" value="1"/>
</dbReference>
<dbReference type="InterPro" id="IPR014284">
    <property type="entry name" value="RNA_pol_sigma-70_dom"/>
</dbReference>
<evidence type="ECO:0000256" key="3">
    <source>
        <dbReference type="ARBA" id="ARBA00023082"/>
    </source>
</evidence>
<evidence type="ECO:0000259" key="8">
    <source>
        <dbReference type="Pfam" id="PF04545"/>
    </source>
</evidence>
<dbReference type="PANTHER" id="PTHR43133:SF57">
    <property type="entry name" value="RNA POLYMERASE SIGMA-70 FACTOR"/>
    <property type="match status" value="1"/>
</dbReference>
<dbReference type="Proteomes" id="UP001499854">
    <property type="component" value="Unassembled WGS sequence"/>
</dbReference>
<evidence type="ECO:0000256" key="6">
    <source>
        <dbReference type="SAM" id="MobiDB-lite"/>
    </source>
</evidence>
<keyword evidence="3" id="KW-0731">Sigma factor</keyword>
<dbReference type="Pfam" id="PF04545">
    <property type="entry name" value="Sigma70_r4"/>
    <property type="match status" value="1"/>
</dbReference>
<dbReference type="InterPro" id="IPR013325">
    <property type="entry name" value="RNA_pol_sigma_r2"/>
</dbReference>
<feature type="region of interest" description="Disordered" evidence="6">
    <location>
        <begin position="1"/>
        <end position="30"/>
    </location>
</feature>
<feature type="compositionally biased region" description="Pro residues" evidence="6">
    <location>
        <begin position="8"/>
        <end position="18"/>
    </location>
</feature>
<gene>
    <name evidence="9" type="ORF">GCM10009838_70720</name>
</gene>
<dbReference type="InterPro" id="IPR039425">
    <property type="entry name" value="RNA_pol_sigma-70-like"/>
</dbReference>
<dbReference type="CDD" id="cd06171">
    <property type="entry name" value="Sigma70_r4"/>
    <property type="match status" value="1"/>
</dbReference>
<sequence>MTAASPEPSGPPGLPGPAGPVGRPGQPRTLPSAVYPNWEAIYSDNVGRIYRLMYSKVGNRHDAEDLTSQVFLTALGPLRTTASVGEVRSYLLATARTVLATHWRSTLGHQVTVIDVDAVDLEDFTGPGSDERSGPTAEQIGTILSGLPERHRAILTLRFLRGYSIKAAAAELGVTVSNAKVLQHRALRRAAGLDKEGDAS</sequence>
<comment type="similarity">
    <text evidence="1">Belongs to the sigma-70 factor family. ECF subfamily.</text>
</comment>
<dbReference type="InterPro" id="IPR007627">
    <property type="entry name" value="RNA_pol_sigma70_r2"/>
</dbReference>
<feature type="domain" description="RNA polymerase sigma-70 region 2" evidence="7">
    <location>
        <begin position="42"/>
        <end position="105"/>
    </location>
</feature>
<evidence type="ECO:0000256" key="5">
    <source>
        <dbReference type="ARBA" id="ARBA00023163"/>
    </source>
</evidence>
<name>A0ABN2T1R4_9ACTN</name>
<keyword evidence="10" id="KW-1185">Reference proteome</keyword>
<dbReference type="Gene3D" id="1.10.1740.10">
    <property type="match status" value="1"/>
</dbReference>